<dbReference type="InterPro" id="IPR042102">
    <property type="entry name" value="RNA_pol_Rpb1_3_sf"/>
</dbReference>
<keyword evidence="9" id="KW-0460">Magnesium</keyword>
<dbReference type="PANTHER" id="PTHR19376">
    <property type="entry name" value="DNA-DIRECTED RNA POLYMERASE"/>
    <property type="match status" value="1"/>
</dbReference>
<evidence type="ECO:0000256" key="5">
    <source>
        <dbReference type="ARBA" id="ARBA00022679"/>
    </source>
</evidence>
<dbReference type="GO" id="GO:0003899">
    <property type="term" value="F:DNA-directed RNA polymerase activity"/>
    <property type="evidence" value="ECO:0007669"/>
    <property type="project" value="UniProtKB-EC"/>
</dbReference>
<dbReference type="InterPro" id="IPR007066">
    <property type="entry name" value="RNA_pol_Rpb1_3"/>
</dbReference>
<feature type="region of interest" description="Disordered" evidence="13">
    <location>
        <begin position="1012"/>
        <end position="1037"/>
    </location>
</feature>
<dbReference type="EMBL" id="JAVYJV010000055">
    <property type="protein sequence ID" value="KAK4337089.1"/>
    <property type="molecule type" value="Genomic_DNA"/>
</dbReference>
<dbReference type="Gene3D" id="3.30.70.2850">
    <property type="match status" value="1"/>
</dbReference>
<keyword evidence="7" id="KW-0479">Metal-binding</keyword>
<dbReference type="CDD" id="cd01435">
    <property type="entry name" value="RNAP_I_RPA1_N"/>
    <property type="match status" value="1"/>
</dbReference>
<dbReference type="AlphaFoldDB" id="A0AAE1UTZ3"/>
<dbReference type="InterPro" id="IPR000722">
    <property type="entry name" value="RNA_pol_asu"/>
</dbReference>
<evidence type="ECO:0000256" key="2">
    <source>
        <dbReference type="ARBA" id="ARBA00006460"/>
    </source>
</evidence>
<dbReference type="CDD" id="cd02735">
    <property type="entry name" value="RNAP_I_Rpa1_C"/>
    <property type="match status" value="1"/>
</dbReference>
<evidence type="ECO:0000256" key="7">
    <source>
        <dbReference type="ARBA" id="ARBA00022723"/>
    </source>
</evidence>
<feature type="compositionally biased region" description="Acidic residues" evidence="13">
    <location>
        <begin position="697"/>
        <end position="713"/>
    </location>
</feature>
<organism evidence="15 16">
    <name type="scientific">Anisodus tanguticus</name>
    <dbReference type="NCBI Taxonomy" id="243964"/>
    <lineage>
        <taxon>Eukaryota</taxon>
        <taxon>Viridiplantae</taxon>
        <taxon>Streptophyta</taxon>
        <taxon>Embryophyta</taxon>
        <taxon>Tracheophyta</taxon>
        <taxon>Spermatophyta</taxon>
        <taxon>Magnoliopsida</taxon>
        <taxon>eudicotyledons</taxon>
        <taxon>Gunneridae</taxon>
        <taxon>Pentapetalae</taxon>
        <taxon>asterids</taxon>
        <taxon>lamiids</taxon>
        <taxon>Solanales</taxon>
        <taxon>Solanaceae</taxon>
        <taxon>Solanoideae</taxon>
        <taxon>Hyoscyameae</taxon>
        <taxon>Anisodus</taxon>
    </lineage>
</organism>
<comment type="similarity">
    <text evidence="2">Belongs to the RNA polymerase beta' chain family.</text>
</comment>
<feature type="compositionally biased region" description="Basic residues" evidence="13">
    <location>
        <begin position="1025"/>
        <end position="1037"/>
    </location>
</feature>
<name>A0AAE1UTZ3_9SOLA</name>
<evidence type="ECO:0000256" key="9">
    <source>
        <dbReference type="ARBA" id="ARBA00022842"/>
    </source>
</evidence>
<sequence length="1043" mass="116823">MGKRVNYAARSVISPDPYIMVDEIGFPEIFAKKLTFPEPVNDHNYEELKNLVLNGPDIYPGASSVQMENGTTVRLNPNDGNQREAIAFQVTCNAYSKSNPDLKVKVVNRHLRTGDILLLNRQPTLHKPSIMAHKARVLPGEKTLRLHYANCKCYNADFDGDEMNAHFPQSFLTRAEGYNIVSVNYQYLVPKDGTPLSGLIQDHIVSATMLTYRGEFFTKSDYQNLVYGAICFIKKPIKFLNPSIIKPHMLWSGKQVVSTIILNLIPEGKKPPFLNIASKIKPSILISQKPREFKAGGKIKPTELCESQVIVRAGELLVGLFDKSNLGNTSYGLIHSCYELYGGEVSSSLLTAFARLANNYLQSKCGFTLGIYDILITKKADKIRKNLIKNSTKVGDEAVAKAFNILDVTDKEALLNELQDAHTSSNPLFLKMLDTSFKTKNDETSNNISKECLPAGLLKPFPYNHLQMMIQPGAKGGLVNALQISCLLGQIELEGKRVPMMISGKTLPSFEPYDTSPKAGGFVTGRFLTGICPQEFFFHCMAGREGLIDTAVKTSRSGYLQRCLIKHLEGLVINYDNTVRDSDQSIIQFLYGEDGLDILKSQLLKDKGFSIISKNIDCLAPKKELVNKIKSFADTEAINMQTEDLNDWDQVHEMDRLSRKRGEAVGLLAAQSIGEPSTQMTLNTFHFAGRGEMNVTLEEEDSSSDEEGGDGDADDARTKGTRNQELTYEEPEEEEFEKSDSEEVSENEENIISTEKNNDSENETNEESVIKKERKRINSNLKQDRINSVKAQFPIIDDYDFDDVNEEWCVLSLQFSLGQFKIDLASLIQEETKKAVLYKVGKIDKAFLVKNPNAIESEYESMIKTEGVSFLSLIKFSNYLDLNRVYSNDIHAIANTFGIEAGRKAVVQEMKNVFGVYGIEIDPRHLSLIADYMTFSGVIKGMNRFSINSNSSPIQQITFETSMQFLKNATLLGIKDEISSPSARLFIGRPITAGSGILECLLDNDRNTKYMKQKKTKTDPETPKNKRKIFNIKSSQKKVKLDL</sequence>
<accession>A0AAE1UTZ3</accession>
<dbReference type="InterPro" id="IPR015699">
    <property type="entry name" value="DNA-dir_RNA_pol1_lsu_N"/>
</dbReference>
<keyword evidence="6" id="KW-0548">Nucleotidyltransferase</keyword>
<feature type="domain" description="RNA polymerase N-terminal" evidence="14">
    <location>
        <begin position="1"/>
        <end position="211"/>
    </location>
</feature>
<keyword evidence="5" id="KW-0808">Transferase</keyword>
<dbReference type="PANTHER" id="PTHR19376:SF11">
    <property type="entry name" value="DNA-DIRECTED RNA POLYMERASE I SUBUNIT RPA1"/>
    <property type="match status" value="1"/>
</dbReference>
<dbReference type="InterPro" id="IPR045867">
    <property type="entry name" value="DNA-dir_RpoC_beta_prime"/>
</dbReference>
<evidence type="ECO:0000259" key="14">
    <source>
        <dbReference type="SMART" id="SM00663"/>
    </source>
</evidence>
<proteinExistence type="inferred from homology"/>
<evidence type="ECO:0000313" key="16">
    <source>
        <dbReference type="Proteomes" id="UP001291623"/>
    </source>
</evidence>
<reference evidence="15" key="1">
    <citation type="submission" date="2023-12" db="EMBL/GenBank/DDBJ databases">
        <title>Genome assembly of Anisodus tanguticus.</title>
        <authorList>
            <person name="Wang Y.-J."/>
        </authorList>
    </citation>
    <scope>NUCLEOTIDE SEQUENCE</scope>
    <source>
        <strain evidence="15">KB-2021</strain>
        <tissue evidence="15">Leaf</tissue>
    </source>
</reference>
<dbReference type="Gene3D" id="1.10.132.30">
    <property type="match status" value="1"/>
</dbReference>
<dbReference type="Gene3D" id="6.10.250.2940">
    <property type="match status" value="1"/>
</dbReference>
<dbReference type="InterPro" id="IPR047107">
    <property type="entry name" value="DNA-dir_RNA_pol1_lsu_C"/>
</dbReference>
<keyword evidence="8" id="KW-0862">Zinc</keyword>
<dbReference type="Pfam" id="PF04998">
    <property type="entry name" value="RNA_pol_Rpb1_5"/>
    <property type="match status" value="1"/>
</dbReference>
<evidence type="ECO:0000256" key="13">
    <source>
        <dbReference type="SAM" id="MobiDB-lite"/>
    </source>
</evidence>
<keyword evidence="10" id="KW-0804">Transcription</keyword>
<protein>
    <recommendedName>
        <fullName evidence="3">DNA-directed RNA polymerase</fullName>
        <ecNumber evidence="3">2.7.7.6</ecNumber>
    </recommendedName>
</protein>
<dbReference type="GO" id="GO:0006351">
    <property type="term" value="P:DNA-templated transcription"/>
    <property type="evidence" value="ECO:0007669"/>
    <property type="project" value="InterPro"/>
</dbReference>
<dbReference type="InterPro" id="IPR007081">
    <property type="entry name" value="RNA_pol_Rpb1_5"/>
</dbReference>
<evidence type="ECO:0000256" key="8">
    <source>
        <dbReference type="ARBA" id="ARBA00022833"/>
    </source>
</evidence>
<evidence type="ECO:0000256" key="6">
    <source>
        <dbReference type="ARBA" id="ARBA00022695"/>
    </source>
</evidence>
<dbReference type="InterPro" id="IPR006592">
    <property type="entry name" value="RNA_pol_N"/>
</dbReference>
<evidence type="ECO:0000256" key="4">
    <source>
        <dbReference type="ARBA" id="ARBA00022478"/>
    </source>
</evidence>
<feature type="region of interest" description="Disordered" evidence="13">
    <location>
        <begin position="697"/>
        <end position="771"/>
    </location>
</feature>
<dbReference type="Pfam" id="PF04983">
    <property type="entry name" value="RNA_pol_Rpb1_3"/>
    <property type="match status" value="1"/>
</dbReference>
<dbReference type="GO" id="GO:0003677">
    <property type="term" value="F:DNA binding"/>
    <property type="evidence" value="ECO:0007669"/>
    <property type="project" value="InterPro"/>
</dbReference>
<evidence type="ECO:0000256" key="11">
    <source>
        <dbReference type="ARBA" id="ARBA00023242"/>
    </source>
</evidence>
<dbReference type="Proteomes" id="UP001291623">
    <property type="component" value="Unassembled WGS sequence"/>
</dbReference>
<evidence type="ECO:0000256" key="12">
    <source>
        <dbReference type="ARBA" id="ARBA00048552"/>
    </source>
</evidence>
<evidence type="ECO:0000256" key="3">
    <source>
        <dbReference type="ARBA" id="ARBA00012418"/>
    </source>
</evidence>
<dbReference type="Gene3D" id="6.20.50.80">
    <property type="match status" value="1"/>
</dbReference>
<keyword evidence="4" id="KW-0240">DNA-directed RNA polymerase</keyword>
<gene>
    <name evidence="15" type="ORF">RND71_044190</name>
</gene>
<dbReference type="Gene3D" id="3.30.1490.180">
    <property type="entry name" value="RNA polymerase ii"/>
    <property type="match status" value="1"/>
</dbReference>
<dbReference type="Gene3D" id="2.40.40.20">
    <property type="match status" value="1"/>
</dbReference>
<comment type="catalytic activity">
    <reaction evidence="12">
        <text>RNA(n) + a ribonucleoside 5'-triphosphate = RNA(n+1) + diphosphate</text>
        <dbReference type="Rhea" id="RHEA:21248"/>
        <dbReference type="Rhea" id="RHEA-COMP:14527"/>
        <dbReference type="Rhea" id="RHEA-COMP:17342"/>
        <dbReference type="ChEBI" id="CHEBI:33019"/>
        <dbReference type="ChEBI" id="CHEBI:61557"/>
        <dbReference type="ChEBI" id="CHEBI:140395"/>
        <dbReference type="EC" id="2.7.7.6"/>
    </reaction>
</comment>
<keyword evidence="11" id="KW-0539">Nucleus</keyword>
<comment type="subcellular location">
    <subcellularLocation>
        <location evidence="1">Nucleus</location>
    </subcellularLocation>
</comment>
<dbReference type="FunFam" id="2.40.40.20:FF:000019">
    <property type="entry name" value="DNA-directed RNA polymerase II subunit RPB1"/>
    <property type="match status" value="1"/>
</dbReference>
<dbReference type="Pfam" id="PF00623">
    <property type="entry name" value="RNA_pol_Rpb1_2"/>
    <property type="match status" value="1"/>
</dbReference>
<comment type="caution">
    <text evidence="15">The sequence shown here is derived from an EMBL/GenBank/DDBJ whole genome shotgun (WGS) entry which is preliminary data.</text>
</comment>
<dbReference type="EC" id="2.7.7.6" evidence="3"/>
<dbReference type="InterPro" id="IPR007083">
    <property type="entry name" value="RNA_pol_Rpb1_4"/>
</dbReference>
<dbReference type="GO" id="GO:0005736">
    <property type="term" value="C:RNA polymerase I complex"/>
    <property type="evidence" value="ECO:0007669"/>
    <property type="project" value="TreeGrafter"/>
</dbReference>
<evidence type="ECO:0000313" key="15">
    <source>
        <dbReference type="EMBL" id="KAK4337089.1"/>
    </source>
</evidence>
<dbReference type="InterPro" id="IPR038120">
    <property type="entry name" value="Rpb1_funnel_sf"/>
</dbReference>
<dbReference type="Gene3D" id="1.10.274.100">
    <property type="entry name" value="RNA polymerase Rpb1, domain 3"/>
    <property type="match status" value="1"/>
</dbReference>
<dbReference type="SUPFAM" id="SSF64484">
    <property type="entry name" value="beta and beta-prime subunits of DNA dependent RNA-polymerase"/>
    <property type="match status" value="1"/>
</dbReference>
<evidence type="ECO:0000256" key="10">
    <source>
        <dbReference type="ARBA" id="ARBA00023163"/>
    </source>
</evidence>
<dbReference type="SMART" id="SM00663">
    <property type="entry name" value="RPOLA_N"/>
    <property type="match status" value="1"/>
</dbReference>
<evidence type="ECO:0000256" key="1">
    <source>
        <dbReference type="ARBA" id="ARBA00004123"/>
    </source>
</evidence>
<dbReference type="GO" id="GO:0046872">
    <property type="term" value="F:metal ion binding"/>
    <property type="evidence" value="ECO:0007669"/>
    <property type="project" value="UniProtKB-KW"/>
</dbReference>
<dbReference type="Pfam" id="PF05000">
    <property type="entry name" value="RNA_pol_Rpb1_4"/>
    <property type="match status" value="1"/>
</dbReference>
<keyword evidence="16" id="KW-1185">Reference proteome</keyword>
<feature type="compositionally biased region" description="Acidic residues" evidence="13">
    <location>
        <begin position="727"/>
        <end position="749"/>
    </location>
</feature>